<evidence type="ECO:0000256" key="7">
    <source>
        <dbReference type="ARBA" id="ARBA00016544"/>
    </source>
</evidence>
<gene>
    <name evidence="21" type="primary">ptsP</name>
    <name evidence="21" type="ORF">NV226_02545</name>
</gene>
<feature type="domain" description="PEP-utilising enzyme C-terminal" evidence="19">
    <location>
        <begin position="252"/>
        <end position="540"/>
    </location>
</feature>
<keyword evidence="14 17" id="KW-0418">Kinase</keyword>
<dbReference type="SUPFAM" id="SSF47831">
    <property type="entry name" value="Enzyme I of the PEP:sugar phosphotransferase system HPr-binding (sub)domain"/>
    <property type="match status" value="1"/>
</dbReference>
<keyword evidence="15 17" id="KW-0460">Magnesium</keyword>
<evidence type="ECO:0000256" key="14">
    <source>
        <dbReference type="ARBA" id="ARBA00022777"/>
    </source>
</evidence>
<keyword evidence="9 17" id="KW-0963">Cytoplasm</keyword>
<dbReference type="InterPro" id="IPR024692">
    <property type="entry name" value="PTS_EI"/>
</dbReference>
<evidence type="ECO:0000256" key="1">
    <source>
        <dbReference type="ARBA" id="ARBA00000683"/>
    </source>
</evidence>
<evidence type="ECO:0000313" key="21">
    <source>
        <dbReference type="EMBL" id="UVD81582.1"/>
    </source>
</evidence>
<feature type="domain" description="Phosphotransferase system enzyme I N-terminal" evidence="20">
    <location>
        <begin position="5"/>
        <end position="126"/>
    </location>
</feature>
<evidence type="ECO:0000256" key="15">
    <source>
        <dbReference type="ARBA" id="ARBA00022842"/>
    </source>
</evidence>
<dbReference type="InterPro" id="IPR018274">
    <property type="entry name" value="PEP_util_AS"/>
</dbReference>
<dbReference type="Gene3D" id="3.20.20.60">
    <property type="entry name" value="Phosphoenolpyruvate-binding domains"/>
    <property type="match status" value="1"/>
</dbReference>
<feature type="domain" description="PEP-utilising enzyme mobile" evidence="18">
    <location>
        <begin position="153"/>
        <end position="225"/>
    </location>
</feature>
<dbReference type="InterPro" id="IPR000121">
    <property type="entry name" value="PEP_util_C"/>
</dbReference>
<dbReference type="PANTHER" id="PTHR46244:SF3">
    <property type="entry name" value="PHOSPHOENOLPYRUVATE-PROTEIN PHOSPHOTRANSFERASE"/>
    <property type="match status" value="1"/>
</dbReference>
<dbReference type="SUPFAM" id="SSF52009">
    <property type="entry name" value="Phosphohistidine domain"/>
    <property type="match status" value="1"/>
</dbReference>
<protein>
    <recommendedName>
        <fullName evidence="7 17">Phosphoenolpyruvate-protein phosphotransferase</fullName>
        <ecNumber evidence="6 17">2.7.3.9</ecNumber>
    </recommendedName>
    <alternativeName>
        <fullName evidence="16 17">Phosphotransferase system, enzyme I</fullName>
    </alternativeName>
</protein>
<evidence type="ECO:0000256" key="5">
    <source>
        <dbReference type="ARBA" id="ARBA00007837"/>
    </source>
</evidence>
<comment type="subcellular location">
    <subcellularLocation>
        <location evidence="4 17">Cytoplasm</location>
    </subcellularLocation>
</comment>
<evidence type="ECO:0000256" key="4">
    <source>
        <dbReference type="ARBA" id="ARBA00004496"/>
    </source>
</evidence>
<evidence type="ECO:0000256" key="11">
    <source>
        <dbReference type="ARBA" id="ARBA00022679"/>
    </source>
</evidence>
<dbReference type="PANTHER" id="PTHR46244">
    <property type="entry name" value="PHOSPHOENOLPYRUVATE-PROTEIN PHOSPHOTRANSFERASE"/>
    <property type="match status" value="1"/>
</dbReference>
<dbReference type="InterPro" id="IPR050499">
    <property type="entry name" value="PEP-utilizing_PTS_enzyme"/>
</dbReference>
<dbReference type="PROSITE" id="PS00742">
    <property type="entry name" value="PEP_ENZYMES_2"/>
    <property type="match status" value="1"/>
</dbReference>
<keyword evidence="13 17" id="KW-0479">Metal-binding</keyword>
<keyword evidence="12 17" id="KW-0598">Phosphotransferase system</keyword>
<comment type="similarity">
    <text evidence="5 17">Belongs to the PEP-utilizing enzyme family.</text>
</comment>
<dbReference type="GO" id="GO:0008965">
    <property type="term" value="F:phosphoenolpyruvate-protein phosphotransferase activity"/>
    <property type="evidence" value="ECO:0007669"/>
    <property type="project" value="UniProtKB-EC"/>
</dbReference>
<dbReference type="NCBIfam" id="TIGR01417">
    <property type="entry name" value="PTS_I_fam"/>
    <property type="match status" value="1"/>
</dbReference>
<dbReference type="Gene3D" id="1.10.274.10">
    <property type="entry name" value="PtsI, HPr-binding domain"/>
    <property type="match status" value="1"/>
</dbReference>
<keyword evidence="10 17" id="KW-0762">Sugar transport</keyword>
<evidence type="ECO:0000259" key="18">
    <source>
        <dbReference type="Pfam" id="PF00391"/>
    </source>
</evidence>
<evidence type="ECO:0000256" key="16">
    <source>
        <dbReference type="ARBA" id="ARBA00033235"/>
    </source>
</evidence>
<evidence type="ECO:0000256" key="6">
    <source>
        <dbReference type="ARBA" id="ARBA00012232"/>
    </source>
</evidence>
<comment type="cofactor">
    <cofactor evidence="2 17">
        <name>Mg(2+)</name>
        <dbReference type="ChEBI" id="CHEBI:18420"/>
    </cofactor>
</comment>
<dbReference type="Gene3D" id="3.50.30.10">
    <property type="entry name" value="Phosphohistidine domain"/>
    <property type="match status" value="1"/>
</dbReference>
<dbReference type="EMBL" id="CP102734">
    <property type="protein sequence ID" value="UVD81582.1"/>
    <property type="molecule type" value="Genomic_DNA"/>
</dbReference>
<dbReference type="SUPFAM" id="SSF51621">
    <property type="entry name" value="Phosphoenolpyruvate/pyruvate domain"/>
    <property type="match status" value="1"/>
</dbReference>
<dbReference type="InterPro" id="IPR036618">
    <property type="entry name" value="PtsI_HPr-bd_sf"/>
</dbReference>
<dbReference type="PRINTS" id="PR01736">
    <property type="entry name" value="PHPHTRNFRASE"/>
</dbReference>
<dbReference type="InterPro" id="IPR023151">
    <property type="entry name" value="PEP_util_CS"/>
</dbReference>
<dbReference type="InterPro" id="IPR036637">
    <property type="entry name" value="Phosphohistidine_dom_sf"/>
</dbReference>
<evidence type="ECO:0000256" key="10">
    <source>
        <dbReference type="ARBA" id="ARBA00022597"/>
    </source>
</evidence>
<evidence type="ECO:0000256" key="9">
    <source>
        <dbReference type="ARBA" id="ARBA00022490"/>
    </source>
</evidence>
<proteinExistence type="inferred from homology"/>
<accession>A0ABY5RB62</accession>
<dbReference type="Pfam" id="PF02896">
    <property type="entry name" value="PEP-utilizers_C"/>
    <property type="match status" value="1"/>
</dbReference>
<evidence type="ECO:0000313" key="22">
    <source>
        <dbReference type="Proteomes" id="UP001059252"/>
    </source>
</evidence>
<dbReference type="InterPro" id="IPR015813">
    <property type="entry name" value="Pyrv/PenolPyrv_kinase-like_dom"/>
</dbReference>
<organism evidence="21 22">
    <name type="scientific">Mycoplasma iguanae</name>
    <dbReference type="NCBI Taxonomy" id="292461"/>
    <lineage>
        <taxon>Bacteria</taxon>
        <taxon>Bacillati</taxon>
        <taxon>Mycoplasmatota</taxon>
        <taxon>Mollicutes</taxon>
        <taxon>Mycoplasmataceae</taxon>
        <taxon>Mycoplasma</taxon>
    </lineage>
</organism>
<dbReference type="InterPro" id="IPR008731">
    <property type="entry name" value="PTS_EIN"/>
</dbReference>
<evidence type="ECO:0000259" key="19">
    <source>
        <dbReference type="Pfam" id="PF02896"/>
    </source>
</evidence>
<evidence type="ECO:0000256" key="12">
    <source>
        <dbReference type="ARBA" id="ARBA00022683"/>
    </source>
</evidence>
<dbReference type="InterPro" id="IPR006318">
    <property type="entry name" value="PTS_EI-like"/>
</dbReference>
<dbReference type="PROSITE" id="PS00370">
    <property type="entry name" value="PEP_ENZYMES_PHOS_SITE"/>
    <property type="match status" value="1"/>
</dbReference>
<reference evidence="21" key="1">
    <citation type="submission" date="2022-08" db="EMBL/GenBank/DDBJ databases">
        <title>Complete genome of Mycoplasma iguanae type strain 2327.</title>
        <authorList>
            <person name="Spergser J."/>
        </authorList>
    </citation>
    <scope>NUCLEOTIDE SEQUENCE</scope>
    <source>
        <strain evidence="21">2327</strain>
    </source>
</reference>
<keyword evidence="8 17" id="KW-0813">Transport</keyword>
<comment type="function">
    <text evidence="3 17">General (non sugar-specific) component of the phosphoenolpyruvate-dependent sugar phosphotransferase system (sugar PTS). This major carbohydrate active-transport system catalyzes the phosphorylation of incoming sugar substrates concomitantly with their translocation across the cell membrane. Enzyme I transfers the phosphoryl group from phosphoenolpyruvate (PEP) to the phosphoryl carrier protein (HPr).</text>
</comment>
<comment type="catalytic activity">
    <reaction evidence="1 17">
        <text>L-histidyl-[protein] + phosphoenolpyruvate = N(pros)-phospho-L-histidyl-[protein] + pyruvate</text>
        <dbReference type="Rhea" id="RHEA:23880"/>
        <dbReference type="Rhea" id="RHEA-COMP:9745"/>
        <dbReference type="Rhea" id="RHEA-COMP:9746"/>
        <dbReference type="ChEBI" id="CHEBI:15361"/>
        <dbReference type="ChEBI" id="CHEBI:29979"/>
        <dbReference type="ChEBI" id="CHEBI:58702"/>
        <dbReference type="ChEBI" id="CHEBI:64837"/>
        <dbReference type="EC" id="2.7.3.9"/>
    </reaction>
</comment>
<dbReference type="RefSeq" id="WP_258210756.1">
    <property type="nucleotide sequence ID" value="NZ_CP102734.1"/>
</dbReference>
<evidence type="ECO:0000256" key="8">
    <source>
        <dbReference type="ARBA" id="ARBA00022448"/>
    </source>
</evidence>
<dbReference type="InterPro" id="IPR040442">
    <property type="entry name" value="Pyrv_kinase-like_dom_sf"/>
</dbReference>
<dbReference type="Pfam" id="PF05524">
    <property type="entry name" value="PEP-utilisers_N"/>
    <property type="match status" value="1"/>
</dbReference>
<dbReference type="EC" id="2.7.3.9" evidence="6 17"/>
<evidence type="ECO:0000256" key="3">
    <source>
        <dbReference type="ARBA" id="ARBA00002728"/>
    </source>
</evidence>
<name>A0ABY5RB62_9MOLU</name>
<keyword evidence="11 17" id="KW-0808">Transferase</keyword>
<sequence>MKEFKGIGASSGVAIAEVFKLENNHIEITQSQIANPAAEIEKYLDAVKTSIAQIQKIKQQASARLSEEETAVFDAHIQVAEDPIIQEEIQAMIENDQLNSEYAVKVVSDKYIEMFELMDDAYMKERAADIKDVSTRIVKNLLKIDIADLTLIDKPTIIVAEDLTPSETAQLNRQFVKGFLTNIGGRTSHSAIMARSLEIPAILGIGNITDLVVNGQTVAMNGDKGLGVIDPEADQIAQFKKEYDAYLELKNELLKFKGKKSLTKDNHEVIIASNIGSVEDVNGVLENDSDAIGLFRSEFLYMDAQDWPSEEEQFQSYKAVLEKMSPKAVVVRTLDIGGDKTLKYFKFPEEMNPFLGYRAIRMSLDKKDTFITQLRALIRASAYGSLQIMFPMITTVQEFLDAKAIYEETKQKLIEEGHKVSNNIEVGMMVEVPAAAVLTEQFCKHADFVSIGTNDLMQYTMAADRMNEKVSYLYQPLNPSILKLIHMTIEGAHKAGKWVGMCGEMGGDPQAIPLLVGMGLDEFSMSATSVLAARKQISAINSQDAKKLVEKALACSTETEVKKLVNEFNASL</sequence>
<dbReference type="InterPro" id="IPR008279">
    <property type="entry name" value="PEP-util_enz_mobile_dom"/>
</dbReference>
<dbReference type="Pfam" id="PF00391">
    <property type="entry name" value="PEP-utilizers"/>
    <property type="match status" value="1"/>
</dbReference>
<evidence type="ECO:0000256" key="17">
    <source>
        <dbReference type="PIRNR" id="PIRNR000732"/>
    </source>
</evidence>
<dbReference type="Proteomes" id="UP001059252">
    <property type="component" value="Chromosome"/>
</dbReference>
<evidence type="ECO:0000256" key="2">
    <source>
        <dbReference type="ARBA" id="ARBA00001946"/>
    </source>
</evidence>
<dbReference type="PIRSF" id="PIRSF000732">
    <property type="entry name" value="PTS_enzyme_I"/>
    <property type="match status" value="1"/>
</dbReference>
<keyword evidence="22" id="KW-1185">Reference proteome</keyword>
<evidence type="ECO:0000256" key="13">
    <source>
        <dbReference type="ARBA" id="ARBA00022723"/>
    </source>
</evidence>
<evidence type="ECO:0000259" key="20">
    <source>
        <dbReference type="Pfam" id="PF05524"/>
    </source>
</evidence>